<evidence type="ECO:0000256" key="5">
    <source>
        <dbReference type="HAMAP-Rule" id="MF_00081"/>
    </source>
</evidence>
<protein>
    <recommendedName>
        <fullName evidence="5">Heat-inducible transcription repressor HrcA</fullName>
    </recommendedName>
</protein>
<evidence type="ECO:0000313" key="7">
    <source>
        <dbReference type="EMBL" id="RRR71575.1"/>
    </source>
</evidence>
<proteinExistence type="inferred from homology"/>
<dbReference type="Gene3D" id="1.10.10.10">
    <property type="entry name" value="Winged helix-like DNA-binding domain superfamily/Winged helix DNA-binding domain"/>
    <property type="match status" value="1"/>
</dbReference>
<dbReference type="HAMAP" id="MF_00081">
    <property type="entry name" value="HrcA"/>
    <property type="match status" value="1"/>
</dbReference>
<comment type="similarity">
    <text evidence="5">Belongs to the HrcA family.</text>
</comment>
<evidence type="ECO:0000256" key="3">
    <source>
        <dbReference type="ARBA" id="ARBA00023016"/>
    </source>
</evidence>
<dbReference type="InterPro" id="IPR036388">
    <property type="entry name" value="WH-like_DNA-bd_sf"/>
</dbReference>
<dbReference type="InterPro" id="IPR029016">
    <property type="entry name" value="GAF-like_dom_sf"/>
</dbReference>
<dbReference type="PANTHER" id="PTHR34824">
    <property type="entry name" value="HEAT-INDUCIBLE TRANSCRIPTION REPRESSOR HRCA"/>
    <property type="match status" value="1"/>
</dbReference>
<dbReference type="GO" id="GO:0045892">
    <property type="term" value="P:negative regulation of DNA-templated transcription"/>
    <property type="evidence" value="ECO:0007669"/>
    <property type="project" value="UniProtKB-UniRule"/>
</dbReference>
<evidence type="ECO:0000256" key="1">
    <source>
        <dbReference type="ARBA" id="ARBA00022491"/>
    </source>
</evidence>
<evidence type="ECO:0000256" key="4">
    <source>
        <dbReference type="ARBA" id="ARBA00023163"/>
    </source>
</evidence>
<dbReference type="EMBL" id="RSAS01000441">
    <property type="protein sequence ID" value="RRR71575.1"/>
    <property type="molecule type" value="Genomic_DNA"/>
</dbReference>
<evidence type="ECO:0000259" key="6">
    <source>
        <dbReference type="Pfam" id="PF01628"/>
    </source>
</evidence>
<name>A0A426TZ96_9CHLR</name>
<dbReference type="PIRSF" id="PIRSF005485">
    <property type="entry name" value="HrcA"/>
    <property type="match status" value="1"/>
</dbReference>
<dbReference type="Gene3D" id="3.30.450.40">
    <property type="match status" value="1"/>
</dbReference>
<keyword evidence="4 5" id="KW-0804">Transcription</keyword>
<dbReference type="InterPro" id="IPR036390">
    <property type="entry name" value="WH_DNA-bd_sf"/>
</dbReference>
<keyword evidence="2 5" id="KW-0805">Transcription regulation</keyword>
<dbReference type="SUPFAM" id="SSF46785">
    <property type="entry name" value="Winged helix' DNA-binding domain"/>
    <property type="match status" value="1"/>
</dbReference>
<dbReference type="SUPFAM" id="SSF55781">
    <property type="entry name" value="GAF domain-like"/>
    <property type="match status" value="1"/>
</dbReference>
<dbReference type="PANTHER" id="PTHR34824:SF1">
    <property type="entry name" value="HEAT-INDUCIBLE TRANSCRIPTION REPRESSOR HRCA"/>
    <property type="match status" value="1"/>
</dbReference>
<comment type="caution">
    <text evidence="7">The sequence shown here is derived from an EMBL/GenBank/DDBJ whole genome shotgun (WGS) entry which is preliminary data.</text>
</comment>
<evidence type="ECO:0000313" key="8">
    <source>
        <dbReference type="Proteomes" id="UP000280307"/>
    </source>
</evidence>
<keyword evidence="1 5" id="KW-0678">Repressor</keyword>
<dbReference type="Pfam" id="PF01628">
    <property type="entry name" value="HrcA"/>
    <property type="match status" value="1"/>
</dbReference>
<evidence type="ECO:0000256" key="2">
    <source>
        <dbReference type="ARBA" id="ARBA00023015"/>
    </source>
</evidence>
<accession>A0A426TZ96</accession>
<keyword evidence="3 5" id="KW-0346">Stress response</keyword>
<reference evidence="7 8" key="1">
    <citation type="submission" date="2018-12" db="EMBL/GenBank/DDBJ databases">
        <title>Genome Sequence of Candidatus Viridilinea halotolerans isolated from saline sulfide-rich spring.</title>
        <authorList>
            <person name="Grouzdev D.S."/>
            <person name="Burganskaya E.I."/>
            <person name="Krutkina M.S."/>
            <person name="Sukhacheva M.V."/>
            <person name="Gorlenko V.M."/>
        </authorList>
    </citation>
    <scope>NUCLEOTIDE SEQUENCE [LARGE SCALE GENOMIC DNA]</scope>
    <source>
        <strain evidence="7">Chok-6</strain>
    </source>
</reference>
<comment type="function">
    <text evidence="5">Negative regulator of class I heat shock genes (grpE-dnaK-dnaJ and groELS operons). Prevents heat-shock induction of these operons.</text>
</comment>
<dbReference type="InterPro" id="IPR002571">
    <property type="entry name" value="HrcA"/>
</dbReference>
<organism evidence="7 8">
    <name type="scientific">Candidatus Viridilinea halotolerans</name>
    <dbReference type="NCBI Taxonomy" id="2491704"/>
    <lineage>
        <taxon>Bacteria</taxon>
        <taxon>Bacillati</taxon>
        <taxon>Chloroflexota</taxon>
        <taxon>Chloroflexia</taxon>
        <taxon>Chloroflexales</taxon>
        <taxon>Chloroflexineae</taxon>
        <taxon>Oscillochloridaceae</taxon>
        <taxon>Candidatus Viridilinea</taxon>
    </lineage>
</organism>
<sequence>MAAGLTERRQFILKLVVQEFVETALPVASDTLVRKYRLGVSPATVRNELATLEDLGYLTHLHTSAGRVPTDTGYRFFVENLMERTTLSLPEQRMIRHQFYQVRGELDQWVQLAGAVLARTAQNASVVTPPRSSDPLRFRHLELVAIHESMALAVLVFHGGIVKQQTLTLDAVRTPDDLRRVAGRISDVLSDLTLSGVEELLVRDAQQPQPLLGDFERTLADLVVRAMLVFEDQVQDQIYSDGLIEMLSQPEFIPALAREDAERAVERMRHALEILKSGRGLGPLIPQALASDGVQVIIGGENSTNEMREYSVILARYGVDRAVAGVLGIIGPTRMAYPRSISTVRYISSLMSGLLAELYLSEQRPSEREEDEEGEGH</sequence>
<dbReference type="AlphaFoldDB" id="A0A426TZ96"/>
<gene>
    <name evidence="5 7" type="primary">hrcA</name>
    <name evidence="7" type="ORF">EI684_11495</name>
</gene>
<dbReference type="InterPro" id="IPR021153">
    <property type="entry name" value="HrcA_C"/>
</dbReference>
<dbReference type="NCBIfam" id="TIGR00331">
    <property type="entry name" value="hrcA"/>
    <property type="match status" value="1"/>
</dbReference>
<feature type="domain" description="Heat-inducible transcription repressor HrcA C-terminal" evidence="6">
    <location>
        <begin position="107"/>
        <end position="341"/>
    </location>
</feature>
<dbReference type="Proteomes" id="UP000280307">
    <property type="component" value="Unassembled WGS sequence"/>
</dbReference>
<dbReference type="GO" id="GO:0003677">
    <property type="term" value="F:DNA binding"/>
    <property type="evidence" value="ECO:0007669"/>
    <property type="project" value="InterPro"/>
</dbReference>